<sequence length="233" mass="24860">MLGVIRGKAEEILEKCKAMMVGLHVVYTSGKHGQIYVNKDAVYPHTHDIAKLGQYIAAIVDDKSIDVVVGPTVGGVILSQWVAYHLSNQYGREVLAVFAEKNLQAFYKGAAGAHVIITQGSATKKVTEVLPGQTVLIDDGTMIFKRGYDKLIVGKRVLVVDDILTTGGTIAKVISAVKKIGGIVVAAACMTNCGKVTAEMIDAPNLTNLIEVDMESYEAADCPLCKDGVPITK</sequence>
<protein>
    <submittedName>
        <fullName evidence="2">Phosphoribosyltransferase, orotate phosphoribosyltransferase</fullName>
        <ecNumber evidence="2">2.4.2.10</ecNumber>
    </submittedName>
</protein>
<dbReference type="Pfam" id="PF00156">
    <property type="entry name" value="Pribosyltran"/>
    <property type="match status" value="1"/>
</dbReference>
<gene>
    <name evidence="2" type="ORF">UT28_C0001G0319</name>
</gene>
<reference evidence="2 3" key="1">
    <citation type="journal article" date="2015" name="Nature">
        <title>rRNA introns, odd ribosomes, and small enigmatic genomes across a large radiation of phyla.</title>
        <authorList>
            <person name="Brown C.T."/>
            <person name="Hug L.A."/>
            <person name="Thomas B.C."/>
            <person name="Sharon I."/>
            <person name="Castelle C.J."/>
            <person name="Singh A."/>
            <person name="Wilkins M.J."/>
            <person name="Williams K.H."/>
            <person name="Banfield J.F."/>
        </authorList>
    </citation>
    <scope>NUCLEOTIDE SEQUENCE [LARGE SCALE GENOMIC DNA]</scope>
</reference>
<dbReference type="EMBL" id="CP011213">
    <property type="protein sequence ID" value="AKM82128.1"/>
    <property type="molecule type" value="Genomic_DNA"/>
</dbReference>
<name>A0A0G4B3X7_9BACT</name>
<keyword evidence="2" id="KW-0808">Transferase</keyword>
<proteinExistence type="predicted"/>
<dbReference type="EC" id="2.4.2.10" evidence="2"/>
<dbReference type="CDD" id="cd06223">
    <property type="entry name" value="PRTases_typeI"/>
    <property type="match status" value="1"/>
</dbReference>
<feature type="domain" description="Phosphoribosyltransferase" evidence="1">
    <location>
        <begin position="48"/>
        <end position="190"/>
    </location>
</feature>
<keyword evidence="2" id="KW-0328">Glycosyltransferase</keyword>
<dbReference type="Gene3D" id="3.40.50.2020">
    <property type="match status" value="1"/>
</dbReference>
<evidence type="ECO:0000313" key="3">
    <source>
        <dbReference type="Proteomes" id="UP000035648"/>
    </source>
</evidence>
<dbReference type="GO" id="GO:0004588">
    <property type="term" value="F:orotate phosphoribosyltransferase activity"/>
    <property type="evidence" value="ECO:0007669"/>
    <property type="project" value="UniProtKB-EC"/>
</dbReference>
<dbReference type="STRING" id="1618337.UT28_C0001G0319"/>
<dbReference type="AlphaFoldDB" id="A0A0G4B3X7"/>
<evidence type="ECO:0000313" key="2">
    <source>
        <dbReference type="EMBL" id="AKM82128.1"/>
    </source>
</evidence>
<organism evidence="2 3">
    <name type="scientific">Berkelbacteria bacterium GW2011_GWE1_39_12</name>
    <dbReference type="NCBI Taxonomy" id="1618337"/>
    <lineage>
        <taxon>Bacteria</taxon>
        <taxon>Candidatus Berkelbacteria</taxon>
    </lineage>
</organism>
<dbReference type="Proteomes" id="UP000035648">
    <property type="component" value="Chromosome"/>
</dbReference>
<evidence type="ECO:0000259" key="1">
    <source>
        <dbReference type="Pfam" id="PF00156"/>
    </source>
</evidence>
<dbReference type="KEGG" id="bbgw:UT28_C0001G0319"/>
<dbReference type="InterPro" id="IPR029057">
    <property type="entry name" value="PRTase-like"/>
</dbReference>
<dbReference type="InterPro" id="IPR000836">
    <property type="entry name" value="PRTase_dom"/>
</dbReference>
<dbReference type="SUPFAM" id="SSF53271">
    <property type="entry name" value="PRTase-like"/>
    <property type="match status" value="1"/>
</dbReference>
<accession>A0A0G4B3X7</accession>